<sequence length="98" mass="11254">MRQQLLPEAHPIIAVTFRNIGDLYNNVDDFDNALAMYEKALKIQLLYSPSNDPSTPETYQCIAWIYEQTNAFHIALKNYTIAFEILRASYPSTHSSLL</sequence>
<dbReference type="PROSITE" id="PS50005">
    <property type="entry name" value="TPR"/>
    <property type="match status" value="1"/>
</dbReference>
<evidence type="ECO:0000256" key="1">
    <source>
        <dbReference type="ARBA" id="ARBA00022737"/>
    </source>
</evidence>
<evidence type="ECO:0000313" key="6">
    <source>
        <dbReference type="EMBL" id="CAF4010421.1"/>
    </source>
</evidence>
<evidence type="ECO:0000313" key="5">
    <source>
        <dbReference type="EMBL" id="CAF1648462.1"/>
    </source>
</evidence>
<name>A0A815YW21_9BILA</name>
<evidence type="ECO:0000313" key="4">
    <source>
        <dbReference type="EMBL" id="CAF1576201.1"/>
    </source>
</evidence>
<dbReference type="PANTHER" id="PTHR45641">
    <property type="entry name" value="TETRATRICOPEPTIDE REPEAT PROTEIN (AFU_ORTHOLOGUE AFUA_6G03870)"/>
    <property type="match status" value="1"/>
</dbReference>
<evidence type="ECO:0000256" key="3">
    <source>
        <dbReference type="PROSITE-ProRule" id="PRU00339"/>
    </source>
</evidence>
<dbReference type="EMBL" id="CAJOBH010005319">
    <property type="protein sequence ID" value="CAF4020359.1"/>
    <property type="molecule type" value="Genomic_DNA"/>
</dbReference>
<dbReference type="InterPro" id="IPR011990">
    <property type="entry name" value="TPR-like_helical_dom_sf"/>
</dbReference>
<dbReference type="EMBL" id="CAJNOV010015553">
    <property type="protein sequence ID" value="CAF1576201.1"/>
    <property type="molecule type" value="Genomic_DNA"/>
</dbReference>
<keyword evidence="2 3" id="KW-0802">TPR repeat</keyword>
<comment type="caution">
    <text evidence="4">The sequence shown here is derived from an EMBL/GenBank/DDBJ whole genome shotgun (WGS) entry which is preliminary data.</text>
</comment>
<dbReference type="Gene3D" id="1.25.40.10">
    <property type="entry name" value="Tetratricopeptide repeat domain"/>
    <property type="match status" value="1"/>
</dbReference>
<dbReference type="Proteomes" id="UP000681720">
    <property type="component" value="Unassembled WGS sequence"/>
</dbReference>
<dbReference type="Proteomes" id="UP000681967">
    <property type="component" value="Unassembled WGS sequence"/>
</dbReference>
<organism evidence="4 8">
    <name type="scientific">Rotaria magnacalcarata</name>
    <dbReference type="NCBI Taxonomy" id="392030"/>
    <lineage>
        <taxon>Eukaryota</taxon>
        <taxon>Metazoa</taxon>
        <taxon>Spiralia</taxon>
        <taxon>Gnathifera</taxon>
        <taxon>Rotifera</taxon>
        <taxon>Eurotatoria</taxon>
        <taxon>Bdelloidea</taxon>
        <taxon>Philodinida</taxon>
        <taxon>Philodinidae</taxon>
        <taxon>Rotaria</taxon>
    </lineage>
</organism>
<keyword evidence="1" id="KW-0677">Repeat</keyword>
<evidence type="ECO:0000313" key="8">
    <source>
        <dbReference type="Proteomes" id="UP000663855"/>
    </source>
</evidence>
<protein>
    <submittedName>
        <fullName evidence="4">Uncharacterized protein</fullName>
    </submittedName>
</protein>
<dbReference type="SMART" id="SM00028">
    <property type="entry name" value="TPR"/>
    <property type="match status" value="2"/>
</dbReference>
<dbReference type="Proteomes" id="UP000663834">
    <property type="component" value="Unassembled WGS sequence"/>
</dbReference>
<dbReference type="PANTHER" id="PTHR45641:SF1">
    <property type="entry name" value="AAA+ ATPASE DOMAIN-CONTAINING PROTEIN"/>
    <property type="match status" value="1"/>
</dbReference>
<proteinExistence type="predicted"/>
<evidence type="ECO:0000313" key="7">
    <source>
        <dbReference type="EMBL" id="CAF4020359.1"/>
    </source>
</evidence>
<dbReference type="EMBL" id="CAJOBJ010004758">
    <property type="protein sequence ID" value="CAF4010421.1"/>
    <property type="molecule type" value="Genomic_DNA"/>
</dbReference>
<dbReference type="OrthoDB" id="5983694at2759"/>
<feature type="repeat" description="TPR" evidence="3">
    <location>
        <begin position="14"/>
        <end position="47"/>
    </location>
</feature>
<reference evidence="4" key="1">
    <citation type="submission" date="2021-02" db="EMBL/GenBank/DDBJ databases">
        <authorList>
            <person name="Nowell W R."/>
        </authorList>
    </citation>
    <scope>NUCLEOTIDE SEQUENCE</scope>
</reference>
<gene>
    <name evidence="7" type="ORF">BYL167_LOCUS14746</name>
    <name evidence="4" type="ORF">CJN711_LOCUS32470</name>
    <name evidence="6" type="ORF">GIL414_LOCUS12276</name>
    <name evidence="5" type="ORF">KQP761_LOCUS29483</name>
</gene>
<dbReference type="AlphaFoldDB" id="A0A815YW21"/>
<dbReference type="Pfam" id="PF13424">
    <property type="entry name" value="TPR_12"/>
    <property type="match status" value="1"/>
</dbReference>
<dbReference type="SUPFAM" id="SSF48452">
    <property type="entry name" value="TPR-like"/>
    <property type="match status" value="1"/>
</dbReference>
<accession>A0A815YW21</accession>
<dbReference type="EMBL" id="CAJNOW010016201">
    <property type="protein sequence ID" value="CAF1648462.1"/>
    <property type="molecule type" value="Genomic_DNA"/>
</dbReference>
<evidence type="ECO:0000256" key="2">
    <source>
        <dbReference type="ARBA" id="ARBA00022803"/>
    </source>
</evidence>
<dbReference type="Proteomes" id="UP000663855">
    <property type="component" value="Unassembled WGS sequence"/>
</dbReference>
<dbReference type="InterPro" id="IPR019734">
    <property type="entry name" value="TPR_rpt"/>
</dbReference>